<evidence type="ECO:0000313" key="1">
    <source>
        <dbReference type="EMBL" id="ETW82080.1"/>
    </source>
</evidence>
<dbReference type="RefSeq" id="XP_009546651.1">
    <property type="nucleotide sequence ID" value="XM_009548356.1"/>
</dbReference>
<keyword evidence="2" id="KW-1185">Reference proteome</keyword>
<dbReference type="AlphaFoldDB" id="W4K9Q1"/>
<feature type="non-terminal residue" evidence="1">
    <location>
        <position position="1"/>
    </location>
</feature>
<dbReference type="Proteomes" id="UP000030671">
    <property type="component" value="Unassembled WGS sequence"/>
</dbReference>
<dbReference type="KEGG" id="hir:HETIRDRAFT_318920"/>
<accession>W4K9Q1</accession>
<dbReference type="InParanoid" id="W4K9Q1"/>
<evidence type="ECO:0008006" key="3">
    <source>
        <dbReference type="Google" id="ProtNLM"/>
    </source>
</evidence>
<protein>
    <recommendedName>
        <fullName evidence="3">Reverse transcriptase Ty1/copia-type domain-containing protein</fullName>
    </recommendedName>
</protein>
<dbReference type="EMBL" id="KI925458">
    <property type="protein sequence ID" value="ETW82080.1"/>
    <property type="molecule type" value="Genomic_DNA"/>
</dbReference>
<organism evidence="1 2">
    <name type="scientific">Heterobasidion irregulare (strain TC 32-1)</name>
    <dbReference type="NCBI Taxonomy" id="747525"/>
    <lineage>
        <taxon>Eukaryota</taxon>
        <taxon>Fungi</taxon>
        <taxon>Dikarya</taxon>
        <taxon>Basidiomycota</taxon>
        <taxon>Agaricomycotina</taxon>
        <taxon>Agaricomycetes</taxon>
        <taxon>Russulales</taxon>
        <taxon>Bondarzewiaceae</taxon>
        <taxon>Heterobasidion</taxon>
        <taxon>Heterobasidion annosum species complex</taxon>
    </lineage>
</organism>
<reference evidence="1 2" key="1">
    <citation type="journal article" date="2012" name="New Phytol.">
        <title>Insight into trade-off between wood decay and parasitism from the genome of a fungal forest pathogen.</title>
        <authorList>
            <person name="Olson A."/>
            <person name="Aerts A."/>
            <person name="Asiegbu F."/>
            <person name="Belbahri L."/>
            <person name="Bouzid O."/>
            <person name="Broberg A."/>
            <person name="Canback B."/>
            <person name="Coutinho P.M."/>
            <person name="Cullen D."/>
            <person name="Dalman K."/>
            <person name="Deflorio G."/>
            <person name="van Diepen L.T."/>
            <person name="Dunand C."/>
            <person name="Duplessis S."/>
            <person name="Durling M."/>
            <person name="Gonthier P."/>
            <person name="Grimwood J."/>
            <person name="Fossdal C.G."/>
            <person name="Hansson D."/>
            <person name="Henrissat B."/>
            <person name="Hietala A."/>
            <person name="Himmelstrand K."/>
            <person name="Hoffmeister D."/>
            <person name="Hogberg N."/>
            <person name="James T.Y."/>
            <person name="Karlsson M."/>
            <person name="Kohler A."/>
            <person name="Kues U."/>
            <person name="Lee Y.H."/>
            <person name="Lin Y.C."/>
            <person name="Lind M."/>
            <person name="Lindquist E."/>
            <person name="Lombard V."/>
            <person name="Lucas S."/>
            <person name="Lunden K."/>
            <person name="Morin E."/>
            <person name="Murat C."/>
            <person name="Park J."/>
            <person name="Raffaello T."/>
            <person name="Rouze P."/>
            <person name="Salamov A."/>
            <person name="Schmutz J."/>
            <person name="Solheim H."/>
            <person name="Stahlberg J."/>
            <person name="Velez H."/>
            <person name="de Vries R.P."/>
            <person name="Wiebenga A."/>
            <person name="Woodward S."/>
            <person name="Yakovlev I."/>
            <person name="Garbelotto M."/>
            <person name="Martin F."/>
            <person name="Grigoriev I.V."/>
            <person name="Stenlid J."/>
        </authorList>
    </citation>
    <scope>NUCLEOTIDE SEQUENCE [LARGE SCALE GENOMIC DNA]</scope>
    <source>
        <strain evidence="1 2">TC 32-1</strain>
    </source>
</reference>
<dbReference type="HOGENOM" id="CLU_2564621_0_0_1"/>
<gene>
    <name evidence="1" type="ORF">HETIRDRAFT_318920</name>
</gene>
<proteinExistence type="predicted"/>
<dbReference type="OrthoDB" id="3344688at2759"/>
<name>W4K9Q1_HETIT</name>
<sequence length="82" mass="9194">LGTINYLAVTTQPNISFATQVLSSFMHALGACYWCTLKHLCCYLKGIMDYGIAYHRKGASLFPISYFDVNYVIELNHHSLSG</sequence>
<dbReference type="GeneID" id="20670553"/>
<evidence type="ECO:0000313" key="2">
    <source>
        <dbReference type="Proteomes" id="UP000030671"/>
    </source>
</evidence>